<keyword evidence="2" id="KW-1185">Reference proteome</keyword>
<organism evidence="1 2">
    <name type="scientific">Ixodes persulcatus</name>
    <name type="common">Taiga tick</name>
    <dbReference type="NCBI Taxonomy" id="34615"/>
    <lineage>
        <taxon>Eukaryota</taxon>
        <taxon>Metazoa</taxon>
        <taxon>Ecdysozoa</taxon>
        <taxon>Arthropoda</taxon>
        <taxon>Chelicerata</taxon>
        <taxon>Arachnida</taxon>
        <taxon>Acari</taxon>
        <taxon>Parasitiformes</taxon>
        <taxon>Ixodida</taxon>
        <taxon>Ixodoidea</taxon>
        <taxon>Ixodidae</taxon>
        <taxon>Ixodinae</taxon>
        <taxon>Ixodes</taxon>
    </lineage>
</organism>
<evidence type="ECO:0000313" key="1">
    <source>
        <dbReference type="EMBL" id="KAG0418462.1"/>
    </source>
</evidence>
<protein>
    <submittedName>
        <fullName evidence="1">Uncharacterized protein</fullName>
    </submittedName>
</protein>
<dbReference type="Proteomes" id="UP000805193">
    <property type="component" value="Unassembled WGS sequence"/>
</dbReference>
<evidence type="ECO:0000313" key="2">
    <source>
        <dbReference type="Proteomes" id="UP000805193"/>
    </source>
</evidence>
<dbReference type="EMBL" id="JABSTQ010010735">
    <property type="protein sequence ID" value="KAG0418462.1"/>
    <property type="molecule type" value="Genomic_DNA"/>
</dbReference>
<proteinExistence type="predicted"/>
<accession>A0AC60PFE8</accession>
<reference evidence="1 2" key="1">
    <citation type="journal article" date="2020" name="Cell">
        <title>Large-Scale Comparative Analyses of Tick Genomes Elucidate Their Genetic Diversity and Vector Capacities.</title>
        <authorList>
            <consortium name="Tick Genome and Microbiome Consortium (TIGMIC)"/>
            <person name="Jia N."/>
            <person name="Wang J."/>
            <person name="Shi W."/>
            <person name="Du L."/>
            <person name="Sun Y."/>
            <person name="Zhan W."/>
            <person name="Jiang J.F."/>
            <person name="Wang Q."/>
            <person name="Zhang B."/>
            <person name="Ji P."/>
            <person name="Bell-Sakyi L."/>
            <person name="Cui X.M."/>
            <person name="Yuan T.T."/>
            <person name="Jiang B.G."/>
            <person name="Yang W.F."/>
            <person name="Lam T.T."/>
            <person name="Chang Q.C."/>
            <person name="Ding S.J."/>
            <person name="Wang X.J."/>
            <person name="Zhu J.G."/>
            <person name="Ruan X.D."/>
            <person name="Zhao L."/>
            <person name="Wei J.T."/>
            <person name="Ye R.Z."/>
            <person name="Que T.C."/>
            <person name="Du C.H."/>
            <person name="Zhou Y.H."/>
            <person name="Cheng J.X."/>
            <person name="Dai P.F."/>
            <person name="Guo W.B."/>
            <person name="Han X.H."/>
            <person name="Huang E.J."/>
            <person name="Li L.F."/>
            <person name="Wei W."/>
            <person name="Gao Y.C."/>
            <person name="Liu J.Z."/>
            <person name="Shao H.Z."/>
            <person name="Wang X."/>
            <person name="Wang C.C."/>
            <person name="Yang T.C."/>
            <person name="Huo Q.B."/>
            <person name="Li W."/>
            <person name="Chen H.Y."/>
            <person name="Chen S.E."/>
            <person name="Zhou L.G."/>
            <person name="Ni X.B."/>
            <person name="Tian J.H."/>
            <person name="Sheng Y."/>
            <person name="Liu T."/>
            <person name="Pan Y.S."/>
            <person name="Xia L.Y."/>
            <person name="Li J."/>
            <person name="Zhao F."/>
            <person name="Cao W.C."/>
        </authorList>
    </citation>
    <scope>NUCLEOTIDE SEQUENCE [LARGE SCALE GENOMIC DNA]</scope>
    <source>
        <strain evidence="1">Iper-2018</strain>
    </source>
</reference>
<comment type="caution">
    <text evidence="1">The sequence shown here is derived from an EMBL/GenBank/DDBJ whole genome shotgun (WGS) entry which is preliminary data.</text>
</comment>
<gene>
    <name evidence="1" type="ORF">HPB47_004810</name>
</gene>
<sequence length="330" mass="35584">MWIQGIRYDPSVDIAVRDQSVHLPDSTRNALRHQILALQICNRALYGSVVELPGFTALAAGLRRRVPFNLLGKLPSPRALICSSGGLSGHPFPARSLSGPARRFHSRARRRTECPDNSSAAPQQGSSASASSSATRVSGIGSAYGPTQIMTGYPSAWITRAGLVLVLLCTLAPEAAGSSIATRSSDCRPRQLASLSESSARRVPVAAATTFGTLLGKFRGCLDAHSCDIFGVAAKMPDSNLEADLFLPEARRRQFYRPPRTVLADCLHERPAAFRAATTLLTLSWGDREEAVAHGGAWLPRPLFPGRRRLHVVSRDSRRGHLAATRVPHT</sequence>
<name>A0AC60PFE8_IXOPE</name>